<organism evidence="9 10">
    <name type="scientific">Metabacillus sediminilitoris</name>
    <dbReference type="NCBI Taxonomy" id="2567941"/>
    <lineage>
        <taxon>Bacteria</taxon>
        <taxon>Bacillati</taxon>
        <taxon>Bacillota</taxon>
        <taxon>Bacilli</taxon>
        <taxon>Bacillales</taxon>
        <taxon>Bacillaceae</taxon>
        <taxon>Metabacillus</taxon>
    </lineage>
</organism>
<dbReference type="OrthoDB" id="9781156at2"/>
<evidence type="ECO:0000256" key="3">
    <source>
        <dbReference type="ARBA" id="ARBA00022448"/>
    </source>
</evidence>
<dbReference type="SUPFAM" id="SSF103473">
    <property type="entry name" value="MFS general substrate transporter"/>
    <property type="match status" value="1"/>
</dbReference>
<dbReference type="PANTHER" id="PTHR43271">
    <property type="entry name" value="BLL2771 PROTEIN"/>
    <property type="match status" value="1"/>
</dbReference>
<dbReference type="Pfam" id="PF07690">
    <property type="entry name" value="MFS_1"/>
    <property type="match status" value="1"/>
</dbReference>
<evidence type="ECO:0000256" key="2">
    <source>
        <dbReference type="ARBA" id="ARBA00008335"/>
    </source>
</evidence>
<evidence type="ECO:0000256" key="5">
    <source>
        <dbReference type="ARBA" id="ARBA00022692"/>
    </source>
</evidence>
<feature type="domain" description="Major facilitator superfamily (MFS) profile" evidence="8">
    <location>
        <begin position="22"/>
        <end position="396"/>
    </location>
</feature>
<dbReference type="PANTHER" id="PTHR43271:SF2">
    <property type="entry name" value="BLL2771 PROTEIN"/>
    <property type="match status" value="1"/>
</dbReference>
<evidence type="ECO:0000313" key="9">
    <source>
        <dbReference type="EMBL" id="THF82467.1"/>
    </source>
</evidence>
<dbReference type="AlphaFoldDB" id="A0A4V3WG09"/>
<keyword evidence="3" id="KW-0813">Transport</keyword>
<dbReference type="CDD" id="cd17324">
    <property type="entry name" value="MFS_NepI_like"/>
    <property type="match status" value="1"/>
</dbReference>
<evidence type="ECO:0000256" key="1">
    <source>
        <dbReference type="ARBA" id="ARBA00004651"/>
    </source>
</evidence>
<dbReference type="RefSeq" id="WP_136351764.1">
    <property type="nucleotide sequence ID" value="NZ_CP046266.1"/>
</dbReference>
<comment type="caution">
    <text evidence="9">The sequence shown here is derived from an EMBL/GenBank/DDBJ whole genome shotgun (WGS) entry which is preliminary data.</text>
</comment>
<evidence type="ECO:0000256" key="4">
    <source>
        <dbReference type="ARBA" id="ARBA00022475"/>
    </source>
</evidence>
<protein>
    <submittedName>
        <fullName evidence="9">MFS transporter</fullName>
    </submittedName>
</protein>
<dbReference type="Gene3D" id="1.20.1250.20">
    <property type="entry name" value="MFS general substrate transporter like domains"/>
    <property type="match status" value="1"/>
</dbReference>
<evidence type="ECO:0000259" key="8">
    <source>
        <dbReference type="PROSITE" id="PS50850"/>
    </source>
</evidence>
<evidence type="ECO:0000313" key="10">
    <source>
        <dbReference type="Proteomes" id="UP000310334"/>
    </source>
</evidence>
<dbReference type="InterPro" id="IPR011701">
    <property type="entry name" value="MFS"/>
</dbReference>
<evidence type="ECO:0000256" key="6">
    <source>
        <dbReference type="ARBA" id="ARBA00022989"/>
    </source>
</evidence>
<sequence>MNAEESLVQVKVEKEKTNELQVMWILAISGFIIVCNVYTMVPIIDVLTSELHTSKTVASLTTSSFTFFYALGFLFFGPFSEIWGRRHVIVYGLLSIAVITFILSFVHTIEWIIFFRSLQGIAAATFAPVALAYVFEIFQPQKRALTIAWISTGFLLSGILGQVISSWITHSIGWNFVFVFFSVVYFIVFILAFKVLPSSSSHVSNVHLVTFYRQMFRFTNRNIVKGYIIAITLFLSFVAMYAALGGYLTFKYGLSEEQILIIRMIGILGMTFTLFSGKSIRTYGLKQTLIAGLICADLGLLLLSIMPNLILLVVSSVIFVAGFSLVIPTMIQVVGHIGGAKRGPSLTMYTFLLFLGASIGPFVLQVGDFRTICLILFGLLGVSVILALLLTFNNEH</sequence>
<proteinExistence type="inferred from homology"/>
<dbReference type="InterPro" id="IPR036259">
    <property type="entry name" value="MFS_trans_sf"/>
</dbReference>
<name>A0A4V3WG09_9BACI</name>
<dbReference type="PROSITE" id="PS50850">
    <property type="entry name" value="MFS"/>
    <property type="match status" value="1"/>
</dbReference>
<reference evidence="9 10" key="1">
    <citation type="submission" date="2019-04" db="EMBL/GenBank/DDBJ databases">
        <title>Bacillus sediminilitoris sp. nov., isolated from a tidal flat sediment on the East China Sea.</title>
        <authorList>
            <person name="Wei Y."/>
            <person name="Mao H."/>
            <person name="Fang J."/>
        </authorList>
    </citation>
    <scope>NUCLEOTIDE SEQUENCE [LARGE SCALE GENOMIC DNA]</scope>
    <source>
        <strain evidence="9 10">DSL-17</strain>
    </source>
</reference>
<accession>A0A4V3WG09</accession>
<evidence type="ECO:0000256" key="7">
    <source>
        <dbReference type="ARBA" id="ARBA00023136"/>
    </source>
</evidence>
<gene>
    <name evidence="9" type="ORF">E6W99_03315</name>
</gene>
<comment type="similarity">
    <text evidence="2">Belongs to the major facilitator superfamily.</text>
</comment>
<dbReference type="InterPro" id="IPR020846">
    <property type="entry name" value="MFS_dom"/>
</dbReference>
<dbReference type="GO" id="GO:0022857">
    <property type="term" value="F:transmembrane transporter activity"/>
    <property type="evidence" value="ECO:0007669"/>
    <property type="project" value="InterPro"/>
</dbReference>
<dbReference type="Proteomes" id="UP000310334">
    <property type="component" value="Unassembled WGS sequence"/>
</dbReference>
<dbReference type="GO" id="GO:0005886">
    <property type="term" value="C:plasma membrane"/>
    <property type="evidence" value="ECO:0007669"/>
    <property type="project" value="UniProtKB-SubCell"/>
</dbReference>
<keyword evidence="4" id="KW-1003">Cell membrane</keyword>
<keyword evidence="5" id="KW-0812">Transmembrane</keyword>
<comment type="subcellular location">
    <subcellularLocation>
        <location evidence="1">Cell membrane</location>
        <topology evidence="1">Multi-pass membrane protein</topology>
    </subcellularLocation>
</comment>
<dbReference type="EMBL" id="SSNT01000002">
    <property type="protein sequence ID" value="THF82467.1"/>
    <property type="molecule type" value="Genomic_DNA"/>
</dbReference>
<keyword evidence="7" id="KW-0472">Membrane</keyword>
<keyword evidence="10" id="KW-1185">Reference proteome</keyword>
<keyword evidence="6" id="KW-1133">Transmembrane helix</keyword>